<organism evidence="1 2">
    <name type="scientific">Hyalangium rubrum</name>
    <dbReference type="NCBI Taxonomy" id="3103134"/>
    <lineage>
        <taxon>Bacteria</taxon>
        <taxon>Pseudomonadati</taxon>
        <taxon>Myxococcota</taxon>
        <taxon>Myxococcia</taxon>
        <taxon>Myxococcales</taxon>
        <taxon>Cystobacterineae</taxon>
        <taxon>Archangiaceae</taxon>
        <taxon>Hyalangium</taxon>
    </lineage>
</organism>
<dbReference type="RefSeq" id="WP_321545036.1">
    <property type="nucleotide sequence ID" value="NZ_JAXIVS010000002.1"/>
</dbReference>
<gene>
    <name evidence="1" type="ORF">SYV04_07965</name>
</gene>
<dbReference type="Proteomes" id="UP001291309">
    <property type="component" value="Unassembled WGS sequence"/>
</dbReference>
<sequence length="84" mass="8959">MRPFVRALLLLAGCAALGFGLLFTGIKTSSDFSQRYEAVLSLLGRRAHNTVDPTDLVALPMLAVAVWDARRLARGSAAKRASTG</sequence>
<evidence type="ECO:0000313" key="2">
    <source>
        <dbReference type="Proteomes" id="UP001291309"/>
    </source>
</evidence>
<comment type="caution">
    <text evidence="1">The sequence shown here is derived from an EMBL/GenBank/DDBJ whole genome shotgun (WGS) entry which is preliminary data.</text>
</comment>
<accession>A0ABU5GZ29</accession>
<evidence type="ECO:0000313" key="1">
    <source>
        <dbReference type="EMBL" id="MDY7226316.1"/>
    </source>
</evidence>
<dbReference type="EMBL" id="JAXIVS010000002">
    <property type="protein sequence ID" value="MDY7226316.1"/>
    <property type="molecule type" value="Genomic_DNA"/>
</dbReference>
<evidence type="ECO:0008006" key="3">
    <source>
        <dbReference type="Google" id="ProtNLM"/>
    </source>
</evidence>
<reference evidence="1 2" key="1">
    <citation type="submission" date="2023-12" db="EMBL/GenBank/DDBJ databases">
        <title>the genome sequence of Hyalangium sp. s54d21.</title>
        <authorList>
            <person name="Zhang X."/>
        </authorList>
    </citation>
    <scope>NUCLEOTIDE SEQUENCE [LARGE SCALE GENOMIC DNA]</scope>
    <source>
        <strain evidence="2">s54d21</strain>
    </source>
</reference>
<keyword evidence="2" id="KW-1185">Reference proteome</keyword>
<proteinExistence type="predicted"/>
<name>A0ABU5GZ29_9BACT</name>
<protein>
    <recommendedName>
        <fullName evidence="3">Lipoprotein</fullName>
    </recommendedName>
</protein>